<reference evidence="2 3" key="1">
    <citation type="submission" date="2020-04" db="EMBL/GenBank/DDBJ databases">
        <title>MicrobeNet Type strains.</title>
        <authorList>
            <person name="Nicholson A.C."/>
        </authorList>
    </citation>
    <scope>NUCLEOTIDE SEQUENCE [LARGE SCALE GENOMIC DNA]</scope>
    <source>
        <strain evidence="2 3">CCUG 54536</strain>
    </source>
</reference>
<dbReference type="Proteomes" id="UP000590460">
    <property type="component" value="Unassembled WGS sequence"/>
</dbReference>
<dbReference type="RefSeq" id="WP_168677576.1">
    <property type="nucleotide sequence ID" value="NZ_BPKV01000009.1"/>
</dbReference>
<protein>
    <submittedName>
        <fullName evidence="2">DUF4811 domain-containing protein</fullName>
    </submittedName>
</protein>
<keyword evidence="1" id="KW-1133">Transmembrane helix</keyword>
<sequence length="225" mass="24507">MIIIILALFAVLAFWSNMTIKTAVVRYATTSLMFIGLMISVVAMVANMHDHFGMKTVTTTTKTQIYSAGSAQQTFGVLLYQSVGTAGKENVYIYKATPTAAKTTLAKPDLKTTSSHVAVSGNRAYKVVQRTRYVYRNNGYKFLFGWADNNQQLKHRHVTYQVPATWVAMTPDQAKSLSAKLAPKTPEAQASAAAQQAQLSALAKSDPDKAAALQVAQIKKVLAIQ</sequence>
<comment type="caution">
    <text evidence="2">The sequence shown here is derived from an EMBL/GenBank/DDBJ whole genome shotgun (WGS) entry which is preliminary data.</text>
</comment>
<accession>A0A846ZHW4</accession>
<gene>
    <name evidence="2" type="ORF">HF966_07530</name>
</gene>
<dbReference type="AlphaFoldDB" id="A0A846ZHW4"/>
<dbReference type="InterPro" id="IPR032083">
    <property type="entry name" value="DUF4811"/>
</dbReference>
<keyword evidence="1" id="KW-0812">Transmembrane</keyword>
<keyword evidence="1" id="KW-0472">Membrane</keyword>
<dbReference type="EMBL" id="JAAXPO010000008">
    <property type="protein sequence ID" value="NKZ19020.1"/>
    <property type="molecule type" value="Genomic_DNA"/>
</dbReference>
<feature type="transmembrane region" description="Helical" evidence="1">
    <location>
        <begin position="28"/>
        <end position="46"/>
    </location>
</feature>
<evidence type="ECO:0000313" key="2">
    <source>
        <dbReference type="EMBL" id="NKZ19020.1"/>
    </source>
</evidence>
<organism evidence="2 3">
    <name type="scientific">Leuconostoc holzapfelii</name>
    <dbReference type="NCBI Taxonomy" id="434464"/>
    <lineage>
        <taxon>Bacteria</taxon>
        <taxon>Bacillati</taxon>
        <taxon>Bacillota</taxon>
        <taxon>Bacilli</taxon>
        <taxon>Lactobacillales</taxon>
        <taxon>Lactobacillaceae</taxon>
        <taxon>Leuconostoc</taxon>
    </lineage>
</organism>
<proteinExistence type="predicted"/>
<dbReference type="Pfam" id="PF16069">
    <property type="entry name" value="DUF4811"/>
    <property type="match status" value="1"/>
</dbReference>
<name>A0A846ZHW4_9LACO</name>
<evidence type="ECO:0000313" key="3">
    <source>
        <dbReference type="Proteomes" id="UP000590460"/>
    </source>
</evidence>
<evidence type="ECO:0000256" key="1">
    <source>
        <dbReference type="SAM" id="Phobius"/>
    </source>
</evidence>